<sequence>MLQSCVQVRHSYVRSDWGTVMQESRAILAHHLLTQAGPITARLSLSQAKATRTSSNYCRVSDERMGEGLSINAWCSEQGPGNAVPVESSSSWKVSHIWLYCESQTNGPSGFAVDHAVSESVPDAWKPMQTARSSLSKWVNCLWRPLSRGGRSYSLLLPLCFFCSTSPTLRSSVLLMIKTGVQWRRTSQAALPGQT</sequence>
<gene>
    <name evidence="1" type="ORF">EJ04DRAFT_109955</name>
</gene>
<accession>A0A9P4UVF1</accession>
<evidence type="ECO:0000313" key="2">
    <source>
        <dbReference type="Proteomes" id="UP000799444"/>
    </source>
</evidence>
<protein>
    <submittedName>
        <fullName evidence="1">Uncharacterized protein</fullName>
    </submittedName>
</protein>
<keyword evidence="2" id="KW-1185">Reference proteome</keyword>
<comment type="caution">
    <text evidence="1">The sequence shown here is derived from an EMBL/GenBank/DDBJ whole genome shotgun (WGS) entry which is preliminary data.</text>
</comment>
<evidence type="ECO:0000313" key="1">
    <source>
        <dbReference type="EMBL" id="KAF2728174.1"/>
    </source>
</evidence>
<dbReference type="Proteomes" id="UP000799444">
    <property type="component" value="Unassembled WGS sequence"/>
</dbReference>
<dbReference type="AlphaFoldDB" id="A0A9P4UVF1"/>
<dbReference type="EMBL" id="ML996292">
    <property type="protein sequence ID" value="KAF2728174.1"/>
    <property type="molecule type" value="Genomic_DNA"/>
</dbReference>
<proteinExistence type="predicted"/>
<reference evidence="1" key="1">
    <citation type="journal article" date="2020" name="Stud. Mycol.">
        <title>101 Dothideomycetes genomes: a test case for predicting lifestyles and emergence of pathogens.</title>
        <authorList>
            <person name="Haridas S."/>
            <person name="Albert R."/>
            <person name="Binder M."/>
            <person name="Bloem J."/>
            <person name="Labutti K."/>
            <person name="Salamov A."/>
            <person name="Andreopoulos B."/>
            <person name="Baker S."/>
            <person name="Barry K."/>
            <person name="Bills G."/>
            <person name="Bluhm B."/>
            <person name="Cannon C."/>
            <person name="Castanera R."/>
            <person name="Culley D."/>
            <person name="Daum C."/>
            <person name="Ezra D."/>
            <person name="Gonzalez J."/>
            <person name="Henrissat B."/>
            <person name="Kuo A."/>
            <person name="Liang C."/>
            <person name="Lipzen A."/>
            <person name="Lutzoni F."/>
            <person name="Magnuson J."/>
            <person name="Mondo S."/>
            <person name="Nolan M."/>
            <person name="Ohm R."/>
            <person name="Pangilinan J."/>
            <person name="Park H.-J."/>
            <person name="Ramirez L."/>
            <person name="Alfaro M."/>
            <person name="Sun H."/>
            <person name="Tritt A."/>
            <person name="Yoshinaga Y."/>
            <person name="Zwiers L.-H."/>
            <person name="Turgeon B."/>
            <person name="Goodwin S."/>
            <person name="Spatafora J."/>
            <person name="Crous P."/>
            <person name="Grigoriev I."/>
        </authorList>
    </citation>
    <scope>NUCLEOTIDE SEQUENCE</scope>
    <source>
        <strain evidence="1">CBS 125425</strain>
    </source>
</reference>
<name>A0A9P4UVF1_9PLEO</name>
<organism evidence="1 2">
    <name type="scientific">Polyplosphaeria fusca</name>
    <dbReference type="NCBI Taxonomy" id="682080"/>
    <lineage>
        <taxon>Eukaryota</taxon>
        <taxon>Fungi</taxon>
        <taxon>Dikarya</taxon>
        <taxon>Ascomycota</taxon>
        <taxon>Pezizomycotina</taxon>
        <taxon>Dothideomycetes</taxon>
        <taxon>Pleosporomycetidae</taxon>
        <taxon>Pleosporales</taxon>
        <taxon>Tetraplosphaeriaceae</taxon>
        <taxon>Polyplosphaeria</taxon>
    </lineage>
</organism>